<dbReference type="EMBL" id="SLWM01000012">
    <property type="protein sequence ID" value="TCO18402.1"/>
    <property type="molecule type" value="Genomic_DNA"/>
</dbReference>
<name>A0ABY2BFF9_9ACTN</name>
<comment type="caution">
    <text evidence="3">The sequence shown here is derived from an EMBL/GenBank/DDBJ whole genome shotgun (WGS) entry which is preliminary data.</text>
</comment>
<keyword evidence="2" id="KW-0812">Transmembrane</keyword>
<keyword evidence="2" id="KW-0472">Membrane</keyword>
<proteinExistence type="predicted"/>
<evidence type="ECO:0000256" key="2">
    <source>
        <dbReference type="SAM" id="Phobius"/>
    </source>
</evidence>
<evidence type="ECO:0000256" key="1">
    <source>
        <dbReference type="SAM" id="MobiDB-lite"/>
    </source>
</evidence>
<keyword evidence="4" id="KW-1185">Reference proteome</keyword>
<feature type="transmembrane region" description="Helical" evidence="2">
    <location>
        <begin position="6"/>
        <end position="24"/>
    </location>
</feature>
<dbReference type="Proteomes" id="UP000295818">
    <property type="component" value="Unassembled WGS sequence"/>
</dbReference>
<keyword evidence="2" id="KW-1133">Transmembrane helix</keyword>
<evidence type="ECO:0000313" key="4">
    <source>
        <dbReference type="Proteomes" id="UP000295818"/>
    </source>
</evidence>
<sequence length="225" mass="23461">MPGTWWAAVAALLVAVAIIVAVVAQHRLRDASATFDTIVSDVQDRGPARPLARRPRGSGAVSGAGSGAGSGGRLGVGSGGRFGAELRPAVGLSEPAPAEFDAADLTTADLIWLCDLLTAHPELAAVAAAVHNGRIDVVADDGPDAVRNWSTALAPICSVVALHKPSPQTGDEDVLKAGRCTVHLRQPELTGRADDEQGTFLLQTLADQRLRRRRPDYQRRGTASS</sequence>
<feature type="compositionally biased region" description="Gly residues" evidence="1">
    <location>
        <begin position="60"/>
        <end position="74"/>
    </location>
</feature>
<gene>
    <name evidence="3" type="ORF">EV644_112150</name>
</gene>
<organism evidence="3 4">
    <name type="scientific">Kribbella orskensis</name>
    <dbReference type="NCBI Taxonomy" id="2512216"/>
    <lineage>
        <taxon>Bacteria</taxon>
        <taxon>Bacillati</taxon>
        <taxon>Actinomycetota</taxon>
        <taxon>Actinomycetes</taxon>
        <taxon>Propionibacteriales</taxon>
        <taxon>Kribbellaceae</taxon>
        <taxon>Kribbella</taxon>
    </lineage>
</organism>
<accession>A0ABY2BFF9</accession>
<reference evidence="3 4" key="1">
    <citation type="journal article" date="2015" name="Stand. Genomic Sci.">
        <title>Genomic Encyclopedia of Bacterial and Archaeal Type Strains, Phase III: the genomes of soil and plant-associated and newly described type strains.</title>
        <authorList>
            <person name="Whitman W.B."/>
            <person name="Woyke T."/>
            <person name="Klenk H.P."/>
            <person name="Zhou Y."/>
            <person name="Lilburn T.G."/>
            <person name="Beck B.J."/>
            <person name="De Vos P."/>
            <person name="Vandamme P."/>
            <person name="Eisen J.A."/>
            <person name="Garrity G."/>
            <person name="Hugenholtz P."/>
            <person name="Kyrpides N.C."/>
        </authorList>
    </citation>
    <scope>NUCLEOTIDE SEQUENCE [LARGE SCALE GENOMIC DNA]</scope>
    <source>
        <strain evidence="3 4">VKM Ac-2538</strain>
    </source>
</reference>
<evidence type="ECO:0000313" key="3">
    <source>
        <dbReference type="EMBL" id="TCO18402.1"/>
    </source>
</evidence>
<protein>
    <submittedName>
        <fullName evidence="3">Uncharacterized protein</fullName>
    </submittedName>
</protein>
<feature type="region of interest" description="Disordered" evidence="1">
    <location>
        <begin position="46"/>
        <end position="74"/>
    </location>
</feature>
<dbReference type="RefSeq" id="WP_132191952.1">
    <property type="nucleotide sequence ID" value="NZ_SLWM01000012.1"/>
</dbReference>